<dbReference type="Pfam" id="PF00990">
    <property type="entry name" value="GGDEF"/>
    <property type="match status" value="1"/>
</dbReference>
<dbReference type="EMBL" id="AP012029">
    <property type="protein sequence ID" value="BAJ65147.1"/>
    <property type="molecule type" value="Genomic_DNA"/>
</dbReference>
<dbReference type="SUPFAM" id="SSF55781">
    <property type="entry name" value="GAF domain-like"/>
    <property type="match status" value="2"/>
</dbReference>
<dbReference type="Pfam" id="PF13185">
    <property type="entry name" value="GAF_2"/>
    <property type="match status" value="1"/>
</dbReference>
<dbReference type="GO" id="GO:1902201">
    <property type="term" value="P:negative regulation of bacterial-type flagellum-dependent cell motility"/>
    <property type="evidence" value="ECO:0007669"/>
    <property type="project" value="TreeGrafter"/>
</dbReference>
<dbReference type="Gene3D" id="3.30.70.270">
    <property type="match status" value="1"/>
</dbReference>
<evidence type="ECO:0000259" key="1">
    <source>
        <dbReference type="PROSITE" id="PS50113"/>
    </source>
</evidence>
<dbReference type="InParanoid" id="E8N2Z7"/>
<evidence type="ECO:0000313" key="3">
    <source>
        <dbReference type="EMBL" id="BAJ65147.1"/>
    </source>
</evidence>
<dbReference type="HOGENOM" id="CLU_358132_0_0_0"/>
<dbReference type="eggNOG" id="COG2199">
    <property type="taxonomic scope" value="Bacteria"/>
</dbReference>
<dbReference type="NCBIfam" id="TIGR00254">
    <property type="entry name" value="GGDEF"/>
    <property type="match status" value="1"/>
</dbReference>
<dbReference type="CDD" id="cd00130">
    <property type="entry name" value="PAS"/>
    <property type="match status" value="1"/>
</dbReference>
<dbReference type="PROSITE" id="PS50113">
    <property type="entry name" value="PAC"/>
    <property type="match status" value="2"/>
</dbReference>
<dbReference type="Pfam" id="PF08448">
    <property type="entry name" value="PAS_4"/>
    <property type="match status" value="2"/>
</dbReference>
<dbReference type="InterPro" id="IPR035965">
    <property type="entry name" value="PAS-like_dom_sf"/>
</dbReference>
<dbReference type="CDD" id="cd01949">
    <property type="entry name" value="GGDEF"/>
    <property type="match status" value="1"/>
</dbReference>
<evidence type="ECO:0000259" key="2">
    <source>
        <dbReference type="PROSITE" id="PS50887"/>
    </source>
</evidence>
<dbReference type="InterPro" id="IPR043128">
    <property type="entry name" value="Rev_trsase/Diguanyl_cyclase"/>
</dbReference>
<dbReference type="PANTHER" id="PTHR45138">
    <property type="entry name" value="REGULATORY COMPONENTS OF SENSORY TRANSDUCTION SYSTEM"/>
    <property type="match status" value="1"/>
</dbReference>
<dbReference type="AlphaFoldDB" id="E8N2Z7"/>
<dbReference type="InterPro" id="IPR029787">
    <property type="entry name" value="Nucleotide_cyclase"/>
</dbReference>
<dbReference type="GO" id="GO:0005886">
    <property type="term" value="C:plasma membrane"/>
    <property type="evidence" value="ECO:0007669"/>
    <property type="project" value="TreeGrafter"/>
</dbReference>
<feature type="domain" description="PAC" evidence="1">
    <location>
        <begin position="93"/>
        <end position="144"/>
    </location>
</feature>
<sequence length="782" mass="88525">MVLMKPWPFESDLAQIFLSFCERVPFGIILTDRALQIVHLNGWVREHLAEKDRELEGAPLLHLLDASAEEYVLPRFQDTLQNGTPQTLSTRFHPVVFRLLSQSGAPLPHSVTLLPLYDRDAVSGVLILIQDASERLLSEHDLKREIAKLKTLQQIETSLRTLDFEACLRIIVQEVRRFFEATFVTLLLRQENTLVLVASDGVEKETFAKGEVVVRVGEGISGWVAAHARPALVHDVSQDPRYYNLIPTTRSEMAVPLMVSGECIGVLDVESERLHAFSRQDLDLLELIGGAAATALHNARIHGEVQRWQTYYRAVMDQTGDVIYTVDRDLKLVNANAAWDAFALQNGGERWLSHLLQGRSLLDAFQGAERTKWERICRNLLDGTMKGYREEIPCHAPWKERWLALQANPLYDAGGQINGIIFSTHDITDYTLTARRLQETNRRLELLVQFAFLLNQNLNYEAILGQAVQKLAEIFRVDAVTVLGKHPRDEAYRLLAGYGISEQHRQTYTLTSARAQEVIQSFGATGAVYNLSTPNKTTHWRIYQQEGFEGVLFTALYVKGEVLGAIFLFTRDLARKFTAEEKELLEVIGAQMSLALANALSFREQQILAELDSLTGIYNRRKFFEIAAAELERSARYLRPCALLMMDLDHFKEYNDTFGHQAGDQLLAELAQTFRRSLREFDTLARYGGDEFILLLPETTQDSALRVAERLLRRVREKNAGIPEPHAIPLSLSIGIACFPQHARDLGSLLKCADEALYRAKQNGRDRYEIALHGGENEHAQP</sequence>
<dbReference type="OrthoDB" id="9783388at2"/>
<dbReference type="GO" id="GO:0052621">
    <property type="term" value="F:diguanylate cyclase activity"/>
    <property type="evidence" value="ECO:0007669"/>
    <property type="project" value="TreeGrafter"/>
</dbReference>
<dbReference type="Gene3D" id="3.30.450.40">
    <property type="match status" value="2"/>
</dbReference>
<dbReference type="InterPro" id="IPR050469">
    <property type="entry name" value="Diguanylate_Cyclase"/>
</dbReference>
<dbReference type="SMART" id="SM00267">
    <property type="entry name" value="GGDEF"/>
    <property type="match status" value="1"/>
</dbReference>
<dbReference type="InterPro" id="IPR000700">
    <property type="entry name" value="PAS-assoc_C"/>
</dbReference>
<dbReference type="PANTHER" id="PTHR45138:SF9">
    <property type="entry name" value="DIGUANYLATE CYCLASE DGCM-RELATED"/>
    <property type="match status" value="1"/>
</dbReference>
<dbReference type="NCBIfam" id="TIGR00229">
    <property type="entry name" value="sensory_box"/>
    <property type="match status" value="1"/>
</dbReference>
<dbReference type="InterPro" id="IPR029016">
    <property type="entry name" value="GAF-like_dom_sf"/>
</dbReference>
<evidence type="ECO:0000313" key="4">
    <source>
        <dbReference type="Proteomes" id="UP000008922"/>
    </source>
</evidence>
<reference evidence="3 4" key="1">
    <citation type="submission" date="2010-12" db="EMBL/GenBank/DDBJ databases">
        <title>Whole genome sequence of Anaerolinea thermophila UNI-1.</title>
        <authorList>
            <person name="Narita-Yamada S."/>
            <person name="Kishi E."/>
            <person name="Watanabe Y."/>
            <person name="Takasaki K."/>
            <person name="Ankai A."/>
            <person name="Oguchi A."/>
            <person name="Fukui S."/>
            <person name="Takahashi M."/>
            <person name="Yashiro I."/>
            <person name="Hosoyama A."/>
            <person name="Sekiguchi Y."/>
            <person name="Hanada S."/>
            <person name="Fujita N."/>
        </authorList>
    </citation>
    <scope>NUCLEOTIDE SEQUENCE [LARGE SCALE GENOMIC DNA]</scope>
    <source>
        <strain evidence="4">DSM 14523 / JCM 11388 / NBRC 100420 / UNI-1</strain>
    </source>
</reference>
<keyword evidence="4" id="KW-1185">Reference proteome</keyword>
<organism evidence="3 4">
    <name type="scientific">Anaerolinea thermophila (strain DSM 14523 / JCM 11388 / NBRC 100420 / UNI-1)</name>
    <dbReference type="NCBI Taxonomy" id="926569"/>
    <lineage>
        <taxon>Bacteria</taxon>
        <taxon>Bacillati</taxon>
        <taxon>Chloroflexota</taxon>
        <taxon>Anaerolineae</taxon>
        <taxon>Anaerolineales</taxon>
        <taxon>Anaerolineaceae</taxon>
        <taxon>Anaerolinea</taxon>
    </lineage>
</organism>
<feature type="domain" description="GGDEF" evidence="2">
    <location>
        <begin position="639"/>
        <end position="773"/>
    </location>
</feature>
<dbReference type="SUPFAM" id="SSF55073">
    <property type="entry name" value="Nucleotide cyclase"/>
    <property type="match status" value="1"/>
</dbReference>
<dbReference type="KEGG" id="atm:ANT_31210"/>
<name>E8N2Z7_ANATU</name>
<dbReference type="PROSITE" id="PS50887">
    <property type="entry name" value="GGDEF"/>
    <property type="match status" value="1"/>
</dbReference>
<dbReference type="STRING" id="926569.ANT_31210"/>
<dbReference type="InterPro" id="IPR000014">
    <property type="entry name" value="PAS"/>
</dbReference>
<dbReference type="Pfam" id="PF01590">
    <property type="entry name" value="GAF"/>
    <property type="match status" value="1"/>
</dbReference>
<gene>
    <name evidence="3" type="ordered locus">ANT_31210</name>
</gene>
<dbReference type="eggNOG" id="COG2203">
    <property type="taxonomic scope" value="Bacteria"/>
</dbReference>
<dbReference type="SMART" id="SM00065">
    <property type="entry name" value="GAF"/>
    <property type="match status" value="2"/>
</dbReference>
<dbReference type="InterPro" id="IPR003018">
    <property type="entry name" value="GAF"/>
</dbReference>
<protein>
    <submittedName>
        <fullName evidence="3">Signaling protein</fullName>
    </submittedName>
</protein>
<feature type="domain" description="PAC" evidence="1">
    <location>
        <begin position="386"/>
        <end position="439"/>
    </location>
</feature>
<dbReference type="SUPFAM" id="SSF55785">
    <property type="entry name" value="PYP-like sensor domain (PAS domain)"/>
    <property type="match status" value="2"/>
</dbReference>
<dbReference type="GO" id="GO:0043709">
    <property type="term" value="P:cell adhesion involved in single-species biofilm formation"/>
    <property type="evidence" value="ECO:0007669"/>
    <property type="project" value="TreeGrafter"/>
</dbReference>
<dbReference type="FunFam" id="3.30.70.270:FF:000001">
    <property type="entry name" value="Diguanylate cyclase domain protein"/>
    <property type="match status" value="1"/>
</dbReference>
<dbReference type="Proteomes" id="UP000008922">
    <property type="component" value="Chromosome"/>
</dbReference>
<accession>E8N2Z7</accession>
<dbReference type="InterPro" id="IPR000160">
    <property type="entry name" value="GGDEF_dom"/>
</dbReference>
<dbReference type="Gene3D" id="3.30.450.20">
    <property type="entry name" value="PAS domain"/>
    <property type="match status" value="2"/>
</dbReference>
<dbReference type="InterPro" id="IPR013656">
    <property type="entry name" value="PAS_4"/>
</dbReference>
<proteinExistence type="predicted"/>
<dbReference type="eggNOG" id="COG2202">
    <property type="taxonomic scope" value="Bacteria"/>
</dbReference>